<proteinExistence type="predicted"/>
<gene>
    <name evidence="2" type="ORF">AVDCRST_MAG67-1325</name>
</gene>
<sequence>MRRNEHLSAPVALQRGRPPAAAKTTFALVVAVAAVLSMLVAVPAGAATPFNAGTGREPQVAVDPSGVGHVVWQIEDGDDRIGYCRVPRNATACDLTRELFFPHEGGDSPVGQGSPQVFAPSASKVVIVGTCFICGTGADATDRSFRWISTTGGTTFPAAPTEIANGVDPEGDGAYIETGDVVVGIGSSVSGGSRIIAGPTALANAPVGVLAGGHGYSPSVVRVPGHNQLVAAASSLEAISYSVFSGALTPANINNTANWSGAQPPTAPVDDDQSSLGAGGAGVFLAFTRFIPNDNQVIVQRYDPATKAFAAPAAIEGPATIDNHSADYTDIAVDNAGPHVIWRTLFDDGRLRYRRSTDGGATYGPVLNIATRDTYIDPQIAVAPDGSSGFAAWTGIGNTTVRVVPLDPQPEPVPPVVVEPEPRPPVVLPDRTAPAISSLSISKTKVRPGQAVTFRFGTSEAGSARLLIDRKASGLKMKATAKAKKATCLVKNSKRLSSLRKQLGRRNDVKRLRGSKRTRKLRSLLRTRGCTTRQTLATLTRTVQAGVNTIVFSGKVKGRNLKTGSYRTVLTVTDGAGNISSTKTITFKVVAKKKANKKKK</sequence>
<feature type="chain" id="PRO_5027041641" evidence="1">
    <location>
        <begin position="47"/>
        <end position="600"/>
    </location>
</feature>
<protein>
    <submittedName>
        <fullName evidence="2">Uncharacterized protein</fullName>
    </submittedName>
</protein>
<organism evidence="2">
    <name type="scientific">uncultured Solirubrobacteraceae bacterium</name>
    <dbReference type="NCBI Taxonomy" id="1162706"/>
    <lineage>
        <taxon>Bacteria</taxon>
        <taxon>Bacillati</taxon>
        <taxon>Actinomycetota</taxon>
        <taxon>Thermoleophilia</taxon>
        <taxon>Solirubrobacterales</taxon>
        <taxon>Solirubrobacteraceae</taxon>
        <taxon>environmental samples</taxon>
    </lineage>
</organism>
<dbReference type="EMBL" id="CADCVQ010000062">
    <property type="protein sequence ID" value="CAA9490682.1"/>
    <property type="molecule type" value="Genomic_DNA"/>
</dbReference>
<reference evidence="2" key="1">
    <citation type="submission" date="2020-02" db="EMBL/GenBank/DDBJ databases">
        <authorList>
            <person name="Meier V. D."/>
        </authorList>
    </citation>
    <scope>NUCLEOTIDE SEQUENCE</scope>
    <source>
        <strain evidence="2">AVDCRST_MAG67</strain>
    </source>
</reference>
<dbReference type="AlphaFoldDB" id="A0A6J4S5Z5"/>
<name>A0A6J4S5Z5_9ACTN</name>
<accession>A0A6J4S5Z5</accession>
<evidence type="ECO:0000256" key="1">
    <source>
        <dbReference type="SAM" id="SignalP"/>
    </source>
</evidence>
<keyword evidence="1" id="KW-0732">Signal</keyword>
<evidence type="ECO:0000313" key="2">
    <source>
        <dbReference type="EMBL" id="CAA9490682.1"/>
    </source>
</evidence>
<feature type="signal peptide" evidence="1">
    <location>
        <begin position="1"/>
        <end position="46"/>
    </location>
</feature>